<dbReference type="EMBL" id="BSUO01000001">
    <property type="protein sequence ID" value="GMA39345.1"/>
    <property type="molecule type" value="Genomic_DNA"/>
</dbReference>
<accession>A0ABQ6IPU1</accession>
<proteinExistence type="predicted"/>
<comment type="caution">
    <text evidence="2">The sequence shown here is derived from an EMBL/GenBank/DDBJ whole genome shotgun (WGS) entry which is preliminary data.</text>
</comment>
<feature type="region of interest" description="Disordered" evidence="1">
    <location>
        <begin position="1"/>
        <end position="60"/>
    </location>
</feature>
<gene>
    <name evidence="2" type="ORF">GCM10025883_13900</name>
</gene>
<keyword evidence="3" id="KW-1185">Reference proteome</keyword>
<evidence type="ECO:0000313" key="3">
    <source>
        <dbReference type="Proteomes" id="UP001157126"/>
    </source>
</evidence>
<feature type="compositionally biased region" description="Pro residues" evidence="1">
    <location>
        <begin position="110"/>
        <end position="119"/>
    </location>
</feature>
<sequence>MPASTSATSAPSAPSGAEGAALTTRTLPDRDLLEDHRIRRGRLSGALGRGEAPARSGPTWRHAVGGLLLAAVALGGTAVGATVQRHLPSTGSPFAPTGAQPSAHTSPSTSPAPVPPSPTTSPAESFGEARPYGPMAQNFSQTPR</sequence>
<evidence type="ECO:0000256" key="1">
    <source>
        <dbReference type="SAM" id="MobiDB-lite"/>
    </source>
</evidence>
<feature type="compositionally biased region" description="Low complexity" evidence="1">
    <location>
        <begin position="1"/>
        <end position="26"/>
    </location>
</feature>
<feature type="compositionally biased region" description="Low complexity" evidence="1">
    <location>
        <begin position="99"/>
        <end position="109"/>
    </location>
</feature>
<name>A0ABQ6IPU1_9MICO</name>
<evidence type="ECO:0000313" key="2">
    <source>
        <dbReference type="EMBL" id="GMA39345.1"/>
    </source>
</evidence>
<dbReference type="RefSeq" id="WP_284303278.1">
    <property type="nucleotide sequence ID" value="NZ_BSUO01000001.1"/>
</dbReference>
<protein>
    <submittedName>
        <fullName evidence="2">Uncharacterized protein</fullName>
    </submittedName>
</protein>
<reference evidence="3" key="1">
    <citation type="journal article" date="2019" name="Int. J. Syst. Evol. Microbiol.">
        <title>The Global Catalogue of Microorganisms (GCM) 10K type strain sequencing project: providing services to taxonomists for standard genome sequencing and annotation.</title>
        <authorList>
            <consortium name="The Broad Institute Genomics Platform"/>
            <consortium name="The Broad Institute Genome Sequencing Center for Infectious Disease"/>
            <person name="Wu L."/>
            <person name="Ma J."/>
        </authorList>
    </citation>
    <scope>NUCLEOTIDE SEQUENCE [LARGE SCALE GENOMIC DNA]</scope>
    <source>
        <strain evidence="3">NBRC 113072</strain>
    </source>
</reference>
<feature type="region of interest" description="Disordered" evidence="1">
    <location>
        <begin position="84"/>
        <end position="144"/>
    </location>
</feature>
<organism evidence="2 3">
    <name type="scientific">Mobilicoccus caccae</name>
    <dbReference type="NCBI Taxonomy" id="1859295"/>
    <lineage>
        <taxon>Bacteria</taxon>
        <taxon>Bacillati</taxon>
        <taxon>Actinomycetota</taxon>
        <taxon>Actinomycetes</taxon>
        <taxon>Micrococcales</taxon>
        <taxon>Dermatophilaceae</taxon>
        <taxon>Mobilicoccus</taxon>
    </lineage>
</organism>
<dbReference type="Proteomes" id="UP001157126">
    <property type="component" value="Unassembled WGS sequence"/>
</dbReference>
<feature type="compositionally biased region" description="Basic and acidic residues" evidence="1">
    <location>
        <begin position="27"/>
        <end position="37"/>
    </location>
</feature>